<evidence type="ECO:0000313" key="1">
    <source>
        <dbReference type="EMBL" id="MBP2194563.1"/>
    </source>
</evidence>
<name>A0ABS4QSN8_9NOCA</name>
<sequence>MQQQNKHRDAVRAAREAYDKARAELFSAIRAALEHGVGISAIARDADFSREYIAKIRDGKGPRDAQLGVAAGDQQQ</sequence>
<evidence type="ECO:0000313" key="2">
    <source>
        <dbReference type="Proteomes" id="UP001519325"/>
    </source>
</evidence>
<comment type="caution">
    <text evidence="1">The sequence shown here is derived from an EMBL/GenBank/DDBJ whole genome shotgun (WGS) entry which is preliminary data.</text>
</comment>
<dbReference type="EMBL" id="JAGGMR010000002">
    <property type="protein sequence ID" value="MBP2194563.1"/>
    <property type="molecule type" value="Genomic_DNA"/>
</dbReference>
<accession>A0ABS4QSN8</accession>
<dbReference type="RefSeq" id="WP_245367879.1">
    <property type="nucleotide sequence ID" value="NZ_JAGGMR010000002.1"/>
</dbReference>
<reference evidence="1 2" key="1">
    <citation type="submission" date="2021-03" db="EMBL/GenBank/DDBJ databases">
        <title>Sequencing the genomes of 1000 actinobacteria strains.</title>
        <authorList>
            <person name="Klenk H.-P."/>
        </authorList>
    </citation>
    <scope>NUCLEOTIDE SEQUENCE [LARGE SCALE GENOMIC DNA]</scope>
    <source>
        <strain evidence="1 2">DSM 45516</strain>
    </source>
</reference>
<organism evidence="1 2">
    <name type="scientific">Nocardia goodfellowii</name>
    <dbReference type="NCBI Taxonomy" id="882446"/>
    <lineage>
        <taxon>Bacteria</taxon>
        <taxon>Bacillati</taxon>
        <taxon>Actinomycetota</taxon>
        <taxon>Actinomycetes</taxon>
        <taxon>Mycobacteriales</taxon>
        <taxon>Nocardiaceae</taxon>
        <taxon>Nocardia</taxon>
    </lineage>
</organism>
<keyword evidence="1" id="KW-0238">DNA-binding</keyword>
<gene>
    <name evidence="1" type="ORF">BJ987_007541</name>
</gene>
<keyword evidence="2" id="KW-1185">Reference proteome</keyword>
<protein>
    <submittedName>
        <fullName evidence="1">DNA-binding phage protein</fullName>
    </submittedName>
</protein>
<dbReference type="Proteomes" id="UP001519325">
    <property type="component" value="Unassembled WGS sequence"/>
</dbReference>
<proteinExistence type="predicted"/>
<dbReference type="GO" id="GO:0003677">
    <property type="term" value="F:DNA binding"/>
    <property type="evidence" value="ECO:0007669"/>
    <property type="project" value="UniProtKB-KW"/>
</dbReference>